<dbReference type="InterPro" id="IPR018338">
    <property type="entry name" value="Carbonic_anhydrase_a-class_CS"/>
</dbReference>
<dbReference type="InterPro" id="IPR041891">
    <property type="entry name" value="Alpha_CA_prokaryot-like"/>
</dbReference>
<name>A0A6A3BKJ4_HIBSY</name>
<dbReference type="PROSITE" id="PS00162">
    <property type="entry name" value="ALPHA_CA_1"/>
    <property type="match status" value="1"/>
</dbReference>
<reference evidence="8" key="1">
    <citation type="submission" date="2019-09" db="EMBL/GenBank/DDBJ databases">
        <title>Draft genome information of white flower Hibiscus syriacus.</title>
        <authorList>
            <person name="Kim Y.-M."/>
        </authorList>
    </citation>
    <scope>NUCLEOTIDE SEQUENCE [LARGE SCALE GENOMIC DNA]</scope>
    <source>
        <strain evidence="8">YM2019G1</strain>
    </source>
</reference>
<evidence type="ECO:0000256" key="1">
    <source>
        <dbReference type="ARBA" id="ARBA00001947"/>
    </source>
</evidence>
<feature type="region of interest" description="Disordered" evidence="6">
    <location>
        <begin position="299"/>
        <end position="318"/>
    </location>
</feature>
<dbReference type="PANTHER" id="PTHR32108:SF9">
    <property type="entry name" value="REVERSE TRANSCRIPTASE RNASE H-LIKE DOMAIN-CONTAINING PROTEIN"/>
    <property type="match status" value="1"/>
</dbReference>
<dbReference type="CDD" id="cd03124">
    <property type="entry name" value="alpha_CA_prokaryotic_like"/>
    <property type="match status" value="1"/>
</dbReference>
<dbReference type="GO" id="GO:0004089">
    <property type="term" value="F:carbonate dehydratase activity"/>
    <property type="evidence" value="ECO:0007669"/>
    <property type="project" value="UniProtKB-EC"/>
</dbReference>
<gene>
    <name evidence="8" type="ORF">F3Y22_tig00110121pilonHSYRG00017</name>
</gene>
<dbReference type="SMART" id="SM01057">
    <property type="entry name" value="Carb_anhydrase"/>
    <property type="match status" value="1"/>
</dbReference>
<dbReference type="InterPro" id="IPR036398">
    <property type="entry name" value="CA_dom_sf"/>
</dbReference>
<dbReference type="AlphaFoldDB" id="A0A6A3BKJ4"/>
<evidence type="ECO:0000313" key="9">
    <source>
        <dbReference type="Proteomes" id="UP000436088"/>
    </source>
</evidence>
<protein>
    <recommendedName>
        <fullName evidence="2">carbonic anhydrase</fullName>
        <ecNumber evidence="2">4.2.1.1</ecNumber>
    </recommendedName>
</protein>
<evidence type="ECO:0000256" key="6">
    <source>
        <dbReference type="SAM" id="MobiDB-lite"/>
    </source>
</evidence>
<dbReference type="InterPro" id="IPR001148">
    <property type="entry name" value="CA_dom"/>
</dbReference>
<dbReference type="Proteomes" id="UP000436088">
    <property type="component" value="Unassembled WGS sequence"/>
</dbReference>
<comment type="caution">
    <text evidence="8">The sequence shown here is derived from an EMBL/GenBank/DDBJ whole genome shotgun (WGS) entry which is preliminary data.</text>
</comment>
<dbReference type="Gene3D" id="3.10.200.10">
    <property type="entry name" value="Alpha carbonic anhydrase"/>
    <property type="match status" value="1"/>
</dbReference>
<dbReference type="GO" id="GO:0008270">
    <property type="term" value="F:zinc ion binding"/>
    <property type="evidence" value="ECO:0007669"/>
    <property type="project" value="InterPro"/>
</dbReference>
<keyword evidence="3" id="KW-0456">Lyase</keyword>
<accession>A0A6A3BKJ4</accession>
<evidence type="ECO:0000259" key="7">
    <source>
        <dbReference type="PROSITE" id="PS51144"/>
    </source>
</evidence>
<dbReference type="PROSITE" id="PS51144">
    <property type="entry name" value="ALPHA_CA_2"/>
    <property type="match status" value="1"/>
</dbReference>
<dbReference type="InterPro" id="IPR005162">
    <property type="entry name" value="Retrotrans_gag_dom"/>
</dbReference>
<evidence type="ECO:0000256" key="4">
    <source>
        <dbReference type="ARBA" id="ARBA00048348"/>
    </source>
</evidence>
<comment type="cofactor">
    <cofactor evidence="1">
        <name>Zn(2+)</name>
        <dbReference type="ChEBI" id="CHEBI:29105"/>
    </cofactor>
</comment>
<dbReference type="Pfam" id="PF03732">
    <property type="entry name" value="Retrotrans_gag"/>
    <property type="match status" value="1"/>
</dbReference>
<feature type="coiled-coil region" evidence="5">
    <location>
        <begin position="577"/>
        <end position="604"/>
    </location>
</feature>
<dbReference type="PANTHER" id="PTHR32108">
    <property type="entry name" value="DNA-DIRECTED RNA POLYMERASE SUBUNIT ALPHA"/>
    <property type="match status" value="1"/>
</dbReference>
<proteinExistence type="predicted"/>
<sequence>MCLSSISPQFQLKKLNEREFDYIEKSGKGPKFWGSLNKDWAACNKGRLQSPIDLSSARVKMISISEDLKRMYKPAEAIIKNRGHDILLQWTAKTAGSLKFNGAEYFLKQVHWHSPSEHAINGKRFAMELHMVHQCEDPKVKNNVTVIGQLYQFGPPNPFLYKLICNISAMSDKIMQRPMGVIDPNQIELKGNKFYNYIGSLTVPPCTEGVIWIIDEKIPSVSREQVHAIREAVHDVKTTGPGRSRPIRPKNNLPNFLFSRRLSRSNFDAPPRPEDTEKAKRHYQTKVCSKFLATGGGGRSDSHVAGIRRSGGRPSGPVEERGECLKVWIHSQFWKTDGISYCRFNTTYSPLGEFLTLKWQEGITKEKCKKGGVRYSPLLALQQYGARQFIPTTHGIFGSEFAYHEDNYKKRVKDLRKNNTIPVPEHEDTQTMEEYLKPVPSKLKMFPLMELFRWEKDQQRVKARDMVIRDFLEQVQKAARHLHDLAREAGVVRQGIQPVTDEGRRLVNVLEAVRESAPGVGTSEGIIMPQTLQVVISPGILAGLQGHSSSAKALSAVKVLTFVSNPENNLDDYHISDFDEEEKAKKIEEKIKQLEDQIKIVKGDHDYYGVDALELSLVLDLVLHMKFKVLEYEKFDRNNCSSAHITMFYRKMTGYLNRSHIKTWKDLAKSFLEQYKHVNDMRPNRVMLQSMEKKHNKSFRQYAQRWKDLAVQVHPPLDEMETIKLFMQTLKAPYFMIEMTIKQGNIEGGEANNQPPIKMREGEANNINTYNTNNDFTISNPKSTTTVPSCTSIQDSRKELEFYEEVHDNLEADICNKMNRLVNNIQSYNLISLSNYEIPSGGRGRAKSLHITTHCKGHALLTFDETKKEVIDNIEVPLTIGLATYNIEFFVMDIMPSYNYLLGRHWIHQAGAVPLTLYQKVKFVIDRALVIINTEEDIVASVTTDAPYIEVNDETVECSFRSMEFVNTIFVVEGGKISKPKLSECTKIEIKQTLGRRAKIGRGFGSLLKGMIDPIFSITKVDQFGLGFHPNHQ</sequence>
<dbReference type="EC" id="4.2.1.1" evidence="2"/>
<evidence type="ECO:0000256" key="5">
    <source>
        <dbReference type="SAM" id="Coils"/>
    </source>
</evidence>
<evidence type="ECO:0000256" key="2">
    <source>
        <dbReference type="ARBA" id="ARBA00012925"/>
    </source>
</evidence>
<evidence type="ECO:0000313" key="8">
    <source>
        <dbReference type="EMBL" id="KAE8716391.1"/>
    </source>
</evidence>
<dbReference type="Pfam" id="PF00194">
    <property type="entry name" value="Carb_anhydrase"/>
    <property type="match status" value="1"/>
</dbReference>
<dbReference type="EMBL" id="VEPZ02000846">
    <property type="protein sequence ID" value="KAE8716391.1"/>
    <property type="molecule type" value="Genomic_DNA"/>
</dbReference>
<evidence type="ECO:0000256" key="3">
    <source>
        <dbReference type="ARBA" id="ARBA00023239"/>
    </source>
</evidence>
<keyword evidence="9" id="KW-1185">Reference proteome</keyword>
<comment type="catalytic activity">
    <reaction evidence="4">
        <text>hydrogencarbonate + H(+) = CO2 + H2O</text>
        <dbReference type="Rhea" id="RHEA:10748"/>
        <dbReference type="ChEBI" id="CHEBI:15377"/>
        <dbReference type="ChEBI" id="CHEBI:15378"/>
        <dbReference type="ChEBI" id="CHEBI:16526"/>
        <dbReference type="ChEBI" id="CHEBI:17544"/>
        <dbReference type="EC" id="4.2.1.1"/>
    </reaction>
</comment>
<keyword evidence="5" id="KW-0175">Coiled coil</keyword>
<feature type="domain" description="Alpha-carbonic anhydrase" evidence="7">
    <location>
        <begin position="18"/>
        <end position="266"/>
    </location>
</feature>
<organism evidence="8 9">
    <name type="scientific">Hibiscus syriacus</name>
    <name type="common">Rose of Sharon</name>
    <dbReference type="NCBI Taxonomy" id="106335"/>
    <lineage>
        <taxon>Eukaryota</taxon>
        <taxon>Viridiplantae</taxon>
        <taxon>Streptophyta</taxon>
        <taxon>Embryophyta</taxon>
        <taxon>Tracheophyta</taxon>
        <taxon>Spermatophyta</taxon>
        <taxon>Magnoliopsida</taxon>
        <taxon>eudicotyledons</taxon>
        <taxon>Gunneridae</taxon>
        <taxon>Pentapetalae</taxon>
        <taxon>rosids</taxon>
        <taxon>malvids</taxon>
        <taxon>Malvales</taxon>
        <taxon>Malvaceae</taxon>
        <taxon>Malvoideae</taxon>
        <taxon>Hibiscus</taxon>
    </lineage>
</organism>
<dbReference type="SUPFAM" id="SSF51069">
    <property type="entry name" value="Carbonic anhydrase"/>
    <property type="match status" value="1"/>
</dbReference>